<protein>
    <submittedName>
        <fullName evidence="1">Uncharacterized protein</fullName>
    </submittedName>
</protein>
<organism evidence="1 2">
    <name type="scientific">Allacma fusca</name>
    <dbReference type="NCBI Taxonomy" id="39272"/>
    <lineage>
        <taxon>Eukaryota</taxon>
        <taxon>Metazoa</taxon>
        <taxon>Ecdysozoa</taxon>
        <taxon>Arthropoda</taxon>
        <taxon>Hexapoda</taxon>
        <taxon>Collembola</taxon>
        <taxon>Symphypleona</taxon>
        <taxon>Sminthuridae</taxon>
        <taxon>Allacma</taxon>
    </lineage>
</organism>
<accession>A0A8J2L3I6</accession>
<dbReference type="Proteomes" id="UP000708208">
    <property type="component" value="Unassembled WGS sequence"/>
</dbReference>
<name>A0A8J2L3I6_9HEXA</name>
<reference evidence="1" key="1">
    <citation type="submission" date="2021-06" db="EMBL/GenBank/DDBJ databases">
        <authorList>
            <person name="Hodson N. C."/>
            <person name="Mongue J. A."/>
            <person name="Jaron S. K."/>
        </authorList>
    </citation>
    <scope>NUCLEOTIDE SEQUENCE</scope>
</reference>
<evidence type="ECO:0000313" key="1">
    <source>
        <dbReference type="EMBL" id="CAG7828099.1"/>
    </source>
</evidence>
<keyword evidence="2" id="KW-1185">Reference proteome</keyword>
<dbReference type="EMBL" id="CAJVCH010546166">
    <property type="protein sequence ID" value="CAG7828099.1"/>
    <property type="molecule type" value="Genomic_DNA"/>
</dbReference>
<proteinExistence type="predicted"/>
<gene>
    <name evidence="1" type="ORF">AFUS01_LOCUS38050</name>
</gene>
<comment type="caution">
    <text evidence="1">The sequence shown here is derived from an EMBL/GenBank/DDBJ whole genome shotgun (WGS) entry which is preliminary data.</text>
</comment>
<feature type="non-terminal residue" evidence="1">
    <location>
        <position position="1"/>
    </location>
</feature>
<evidence type="ECO:0000313" key="2">
    <source>
        <dbReference type="Proteomes" id="UP000708208"/>
    </source>
</evidence>
<sequence>MWKKIGPDSLNYASQPDKDEITRKIHDFYFGDRIDVKENITDVCSDRMFNYCSEIAATLYAKTNPVYLYHLDKSGGFSLMSFFLNGGATPRVPTHADDLTYQWNFLSPFIPEDDATIG</sequence>
<dbReference type="AlphaFoldDB" id="A0A8J2L3I6"/>